<evidence type="ECO:0000313" key="4">
    <source>
        <dbReference type="Proteomes" id="UP001622612"/>
    </source>
</evidence>
<name>A0ABZ2TM64_9BACT</name>
<protein>
    <submittedName>
        <fullName evidence="3">Winged helix-turn-helix domain-containing protein</fullName>
    </submittedName>
</protein>
<dbReference type="EMBL" id="CP088155">
    <property type="protein sequence ID" value="WYM97502.1"/>
    <property type="molecule type" value="Genomic_DNA"/>
</dbReference>
<evidence type="ECO:0000313" key="3">
    <source>
        <dbReference type="EMBL" id="WYM97502.1"/>
    </source>
</evidence>
<reference evidence="3" key="1">
    <citation type="submission" date="2021-11" db="EMBL/GenBank/DDBJ databases">
        <title>The first genome sequence of unculturable Mycoplasma faucium obtained by de novo assembly of metagenomic reads.</title>
        <authorList>
            <person name="Sabat A.J."/>
            <person name="Bathoorn E."/>
            <person name="Akkerboom V."/>
            <person name="Friedrich A.W."/>
        </authorList>
    </citation>
    <scope>NUCLEOTIDE SEQUENCE [LARGE SCALE GENOMIC DNA]</scope>
    <source>
        <strain evidence="3">UMCG-MFM1</strain>
    </source>
</reference>
<evidence type="ECO:0000256" key="1">
    <source>
        <dbReference type="ARBA" id="ARBA00023163"/>
    </source>
</evidence>
<dbReference type="PROSITE" id="PS51913">
    <property type="entry name" value="HTH_HARE"/>
    <property type="match status" value="1"/>
</dbReference>
<evidence type="ECO:0000259" key="2">
    <source>
        <dbReference type="PROSITE" id="PS51913"/>
    </source>
</evidence>
<keyword evidence="4" id="KW-1185">Reference proteome</keyword>
<proteinExistence type="predicted"/>
<dbReference type="InterPro" id="IPR038087">
    <property type="entry name" value="RNAP_delta_N_dom_sf"/>
</dbReference>
<gene>
    <name evidence="3" type="ORF">LQ356_01200</name>
</gene>
<accession>A0ABZ2TM64</accession>
<organism evidence="3 4">
    <name type="scientific">Metamycoplasma faucium</name>
    <dbReference type="NCBI Taxonomy" id="56142"/>
    <lineage>
        <taxon>Bacteria</taxon>
        <taxon>Bacillati</taxon>
        <taxon>Mycoplasmatota</taxon>
        <taxon>Mycoplasmoidales</taxon>
        <taxon>Metamycoplasmataceae</taxon>
        <taxon>Metamycoplasma</taxon>
    </lineage>
</organism>
<sequence>MEQITMADVAKKILGNSKGMQFSEIFEETKKVLYATWRAESSGEISDEDLLVKKQGEMYKLFTIDGRFFRNSDGTWTAIRPKIINKDKE</sequence>
<dbReference type="InterPro" id="IPR007759">
    <property type="entry name" value="Asxl_HARE-HTH"/>
</dbReference>
<dbReference type="NCBIfam" id="NF045964">
    <property type="entry name" value="RNAP_delt_plasma"/>
    <property type="match status" value="1"/>
</dbReference>
<dbReference type="RefSeq" id="WP_405311987.1">
    <property type="nucleotide sequence ID" value="NZ_CP088155.1"/>
</dbReference>
<dbReference type="Proteomes" id="UP001622612">
    <property type="component" value="Chromosome"/>
</dbReference>
<feature type="domain" description="HTH HARE-type" evidence="2">
    <location>
        <begin position="4"/>
        <end position="81"/>
    </location>
</feature>
<dbReference type="Gene3D" id="1.10.10.1250">
    <property type="entry name" value="RNA polymerase, subunit delta, N-terminal domain"/>
    <property type="match status" value="1"/>
</dbReference>
<keyword evidence="1" id="KW-0804">Transcription</keyword>